<keyword evidence="2 7" id="KW-0699">rRNA-binding</keyword>
<keyword evidence="10" id="KW-0934">Plastid</keyword>
<geneLocation type="chloroplast" evidence="10"/>
<keyword evidence="3 7" id="KW-0694">RNA-binding</keyword>
<dbReference type="GO" id="GO:0003735">
    <property type="term" value="F:structural constituent of ribosome"/>
    <property type="evidence" value="ECO:0007669"/>
    <property type="project" value="InterPro"/>
</dbReference>
<sequence length="112" mass="12774">MSRVKRGSVGKRKHKKVLALCKGVRGSRSTLFRTAKQQSMHSLQYATTHRRLKKRVQRQIWISRINAATRPLGLTYSAFMGGLNKKNILLNRKILAQLAVLDKPTFAFLAQK</sequence>
<evidence type="ECO:0000256" key="5">
    <source>
        <dbReference type="ARBA" id="ARBA00023274"/>
    </source>
</evidence>
<dbReference type="Gene3D" id="6.10.160.10">
    <property type="match status" value="1"/>
</dbReference>
<organism evidence="10">
    <name type="scientific">prasinophyte sp. MBIC10622</name>
    <dbReference type="NCBI Taxonomy" id="156113"/>
    <lineage>
        <taxon>Eukaryota</taxon>
        <taxon>Viridiplantae</taxon>
        <taxon>Chlorophyta</taxon>
    </lineage>
</organism>
<dbReference type="InterPro" id="IPR005813">
    <property type="entry name" value="Ribosomal_bL20"/>
</dbReference>
<dbReference type="AlphaFoldDB" id="A0A088CIR3"/>
<dbReference type="GO" id="GO:0019843">
    <property type="term" value="F:rRNA binding"/>
    <property type="evidence" value="ECO:0007669"/>
    <property type="project" value="UniProtKB-UniRule"/>
</dbReference>
<reference evidence="10" key="1">
    <citation type="journal article" date="2014" name="BMC Genomics">
        <title>Six newly sequenced chloroplast genomes from prasinophyte green algae provide insights into the relationships among prasinophyte lineages and the diversity of streamlined genome architecture in picoplanktonic species.</title>
        <authorList>
            <person name="Lemieux C."/>
            <person name="Otis C."/>
            <person name="Turmel M."/>
        </authorList>
    </citation>
    <scope>NUCLEOTIDE SEQUENCE</scope>
</reference>
<keyword evidence="5 7" id="KW-0687">Ribonucleoprotein</keyword>
<dbReference type="GO" id="GO:1990904">
    <property type="term" value="C:ribonucleoprotein complex"/>
    <property type="evidence" value="ECO:0007669"/>
    <property type="project" value="UniProtKB-KW"/>
</dbReference>
<dbReference type="GO" id="GO:0005840">
    <property type="term" value="C:ribosome"/>
    <property type="evidence" value="ECO:0007669"/>
    <property type="project" value="UniProtKB-KW"/>
</dbReference>
<comment type="function">
    <text evidence="7 9">Binds directly to 23S ribosomal RNA and is necessary for the in vitro assembly process of the 50S ribosomal subunit. It is not involved in the protein synthesizing functions of that subunit.</text>
</comment>
<dbReference type="PRINTS" id="PR00062">
    <property type="entry name" value="RIBOSOMALL20"/>
</dbReference>
<proteinExistence type="inferred from homology"/>
<evidence type="ECO:0000256" key="9">
    <source>
        <dbReference type="RuleBase" id="RU004311"/>
    </source>
</evidence>
<evidence type="ECO:0000256" key="7">
    <source>
        <dbReference type="HAMAP-Rule" id="MF_00382"/>
    </source>
</evidence>
<dbReference type="GO" id="GO:0006412">
    <property type="term" value="P:translation"/>
    <property type="evidence" value="ECO:0007669"/>
    <property type="project" value="InterPro"/>
</dbReference>
<dbReference type="GO" id="GO:0000027">
    <property type="term" value="P:ribosomal large subunit assembly"/>
    <property type="evidence" value="ECO:0007669"/>
    <property type="project" value="UniProtKB-UniRule"/>
</dbReference>
<dbReference type="InterPro" id="IPR035566">
    <property type="entry name" value="Ribosomal_protein_bL20_C"/>
</dbReference>
<dbReference type="GO" id="GO:0009507">
    <property type="term" value="C:chloroplast"/>
    <property type="evidence" value="ECO:0007669"/>
    <property type="project" value="UniProtKB-SubCell"/>
</dbReference>
<dbReference type="HAMAP" id="MF_00382">
    <property type="entry name" value="Ribosomal_bL20"/>
    <property type="match status" value="1"/>
</dbReference>
<comment type="subcellular location">
    <subcellularLocation>
        <location evidence="7">Plastid</location>
        <location evidence="7">Chloroplast</location>
    </subcellularLocation>
</comment>
<evidence type="ECO:0000256" key="2">
    <source>
        <dbReference type="ARBA" id="ARBA00022730"/>
    </source>
</evidence>
<dbReference type="Gene3D" id="1.10.1900.20">
    <property type="entry name" value="Ribosomal protein L20"/>
    <property type="match status" value="1"/>
</dbReference>
<evidence type="ECO:0000256" key="8">
    <source>
        <dbReference type="RuleBase" id="RU000561"/>
    </source>
</evidence>
<evidence type="ECO:0000256" key="1">
    <source>
        <dbReference type="ARBA" id="ARBA00007698"/>
    </source>
</evidence>
<dbReference type="EMBL" id="KJ746602">
    <property type="protein sequence ID" value="AID67865.1"/>
    <property type="molecule type" value="Genomic_DNA"/>
</dbReference>
<comment type="similarity">
    <text evidence="1 7 8">Belongs to the bacterial ribosomal protein bL20 family.</text>
</comment>
<dbReference type="FunFam" id="1.10.1900.20:FF:000001">
    <property type="entry name" value="50S ribosomal protein L20"/>
    <property type="match status" value="1"/>
</dbReference>
<keyword evidence="4 7" id="KW-0689">Ribosomal protein</keyword>
<evidence type="ECO:0000256" key="4">
    <source>
        <dbReference type="ARBA" id="ARBA00022980"/>
    </source>
</evidence>
<dbReference type="CDD" id="cd07026">
    <property type="entry name" value="Ribosomal_L20"/>
    <property type="match status" value="1"/>
</dbReference>
<dbReference type="NCBIfam" id="TIGR01032">
    <property type="entry name" value="rplT_bact"/>
    <property type="match status" value="1"/>
</dbReference>
<dbReference type="PANTHER" id="PTHR10986">
    <property type="entry name" value="39S RIBOSOMAL PROTEIN L20"/>
    <property type="match status" value="1"/>
</dbReference>
<dbReference type="PROSITE" id="PS00937">
    <property type="entry name" value="RIBOSOMAL_L20"/>
    <property type="match status" value="1"/>
</dbReference>
<dbReference type="Pfam" id="PF00453">
    <property type="entry name" value="Ribosomal_L20"/>
    <property type="match status" value="1"/>
</dbReference>
<accession>A0A088CIR3</accession>
<evidence type="ECO:0000256" key="3">
    <source>
        <dbReference type="ARBA" id="ARBA00022884"/>
    </source>
</evidence>
<name>A0A088CIR3_9CHLO</name>
<evidence type="ECO:0000256" key="6">
    <source>
        <dbReference type="ARBA" id="ARBA00035295"/>
    </source>
</evidence>
<dbReference type="InterPro" id="IPR049946">
    <property type="entry name" value="RIBOSOMAL_L20_CS"/>
</dbReference>
<keyword evidence="10" id="KW-0150">Chloroplast</keyword>
<gene>
    <name evidence="7 10" type="primary">rpl20</name>
</gene>
<dbReference type="SUPFAM" id="SSF74731">
    <property type="entry name" value="Ribosomal protein L20"/>
    <property type="match status" value="1"/>
</dbReference>
<protein>
    <recommendedName>
        <fullName evidence="6 7">Large ribosomal subunit protein bL20c</fullName>
    </recommendedName>
</protein>
<evidence type="ECO:0000313" key="10">
    <source>
        <dbReference type="EMBL" id="AID67865.1"/>
    </source>
</evidence>